<protein>
    <submittedName>
        <fullName evidence="1">Uncharacterized protein</fullName>
    </submittedName>
</protein>
<evidence type="ECO:0000313" key="1">
    <source>
        <dbReference type="EMBL" id="KAA8516165.1"/>
    </source>
</evidence>
<organism evidence="1 2">
    <name type="scientific">Nyssa sinensis</name>
    <dbReference type="NCBI Taxonomy" id="561372"/>
    <lineage>
        <taxon>Eukaryota</taxon>
        <taxon>Viridiplantae</taxon>
        <taxon>Streptophyta</taxon>
        <taxon>Embryophyta</taxon>
        <taxon>Tracheophyta</taxon>
        <taxon>Spermatophyta</taxon>
        <taxon>Magnoliopsida</taxon>
        <taxon>eudicotyledons</taxon>
        <taxon>Gunneridae</taxon>
        <taxon>Pentapetalae</taxon>
        <taxon>asterids</taxon>
        <taxon>Cornales</taxon>
        <taxon>Nyssaceae</taxon>
        <taxon>Nyssa</taxon>
    </lineage>
</organism>
<name>A0A5J4ZC24_9ASTE</name>
<evidence type="ECO:0000313" key="2">
    <source>
        <dbReference type="Proteomes" id="UP000325577"/>
    </source>
</evidence>
<dbReference type="Proteomes" id="UP000325577">
    <property type="component" value="Linkage Group LG9"/>
</dbReference>
<sequence>MDGRQTSVSGKSVFGGHELGGFDCESEFRTADADRQISWVIEFLIPFDSVRFTKCLHRPAETFGFSAASRSSKIEKVQINFSAIEPSPGTRKLTYANIVKGIVSYNCKLI</sequence>
<dbReference type="AlphaFoldDB" id="A0A5J4ZC24"/>
<dbReference type="EMBL" id="CM018052">
    <property type="protein sequence ID" value="KAA8516165.1"/>
    <property type="molecule type" value="Genomic_DNA"/>
</dbReference>
<keyword evidence="2" id="KW-1185">Reference proteome</keyword>
<reference evidence="1 2" key="1">
    <citation type="submission" date="2019-09" db="EMBL/GenBank/DDBJ databases">
        <title>A chromosome-level genome assembly of the Chinese tupelo Nyssa sinensis.</title>
        <authorList>
            <person name="Yang X."/>
            <person name="Kang M."/>
            <person name="Yang Y."/>
            <person name="Xiong H."/>
            <person name="Wang M."/>
            <person name="Zhang Z."/>
            <person name="Wang Z."/>
            <person name="Wu H."/>
            <person name="Ma T."/>
            <person name="Liu J."/>
            <person name="Xi Z."/>
        </authorList>
    </citation>
    <scope>NUCLEOTIDE SEQUENCE [LARGE SCALE GENOMIC DNA]</scope>
    <source>
        <strain evidence="1">J267</strain>
        <tissue evidence="1">Leaf</tissue>
    </source>
</reference>
<gene>
    <name evidence="1" type="ORF">F0562_019344</name>
</gene>
<proteinExistence type="predicted"/>
<accession>A0A5J4ZC24</accession>